<dbReference type="Gene3D" id="1.20.58.340">
    <property type="entry name" value="Magnesium transport protein CorA, transmembrane region"/>
    <property type="match status" value="1"/>
</dbReference>
<proteinExistence type="predicted"/>
<evidence type="ECO:0000313" key="2">
    <source>
        <dbReference type="EMBL" id="KAL2058466.1"/>
    </source>
</evidence>
<protein>
    <submittedName>
        <fullName evidence="2">Uncharacterized protein</fullName>
    </submittedName>
</protein>
<comment type="caution">
    <text evidence="2">The sequence shown here is derived from an EMBL/GenBank/DDBJ whole genome shotgun (WGS) entry which is preliminary data.</text>
</comment>
<feature type="transmembrane region" description="Helical" evidence="1">
    <location>
        <begin position="445"/>
        <end position="467"/>
    </location>
</feature>
<evidence type="ECO:0000256" key="1">
    <source>
        <dbReference type="SAM" id="Phobius"/>
    </source>
</evidence>
<keyword evidence="1" id="KW-0812">Transmembrane</keyword>
<keyword evidence="3" id="KW-1185">Reference proteome</keyword>
<gene>
    <name evidence="2" type="ORF">ABVK25_001194</name>
</gene>
<dbReference type="EMBL" id="JBHFEH010000002">
    <property type="protein sequence ID" value="KAL2058466.1"/>
    <property type="molecule type" value="Genomic_DNA"/>
</dbReference>
<name>A0ABR4BKX9_9LECA</name>
<evidence type="ECO:0000313" key="3">
    <source>
        <dbReference type="Proteomes" id="UP001590951"/>
    </source>
</evidence>
<accession>A0ABR4BKX9</accession>
<dbReference type="Proteomes" id="UP001590951">
    <property type="component" value="Unassembled WGS sequence"/>
</dbReference>
<sequence>MAASTSYFDFTKWRAERNPCLQPFVEFLKNGIQDPTRDPTIYSIDYAQSPSTQVEIRRTSLDEVLQHVKPSLLGTTAQRLASASTLRRMVLVEDIDVSTIQILGSRLDIDPLFFAHYIFTELQDITSSPPPPALVSLPSTFMDKSSIHLHYQQILDLGQADPEAVGTYKFQAQGNVKRSVRCTPSISRTQPAILRGCCSAFLKHLDNGWICLLLVDPSTDLIPKNDSRSSNSSQKNIWQHIPFQGGFEDIVDPIPFSTFTTSSRGLNPIKNSILLNFLRYYEQRPPGLDIDNPNLLSLLYYPIRWVSSNWMLYVMLVNRYCKLYEYSINQSSVESRLETSLIDLQRWRRRTKQSISKLILITAFIRLHLPSPEEDARTIFHSHPTTSDLSNLCTILLSDYDHIIYEIKDYRNGIDFLISISTTMFQLRKAQQTVREAINIRRLTYVALFSAPFGLVAAVFSMSANFLPGQPDFWVFMITAVMATSVVAVVALMPGSLVRRACWSWATMMSARRQVLRAAPSCQGAGASGPAEAC</sequence>
<reference evidence="2 3" key="1">
    <citation type="submission" date="2024-09" db="EMBL/GenBank/DDBJ databases">
        <title>Rethinking Asexuality: The Enigmatic Case of Functional Sexual Genes in Lepraria (Stereocaulaceae).</title>
        <authorList>
            <person name="Doellman M."/>
            <person name="Sun Y."/>
            <person name="Barcenas-Pena A."/>
            <person name="Lumbsch H.T."/>
            <person name="Grewe F."/>
        </authorList>
    </citation>
    <scope>NUCLEOTIDE SEQUENCE [LARGE SCALE GENOMIC DNA]</scope>
    <source>
        <strain evidence="2 3">Grewe 0041</strain>
    </source>
</reference>
<organism evidence="2 3">
    <name type="scientific">Lepraria finkii</name>
    <dbReference type="NCBI Taxonomy" id="1340010"/>
    <lineage>
        <taxon>Eukaryota</taxon>
        <taxon>Fungi</taxon>
        <taxon>Dikarya</taxon>
        <taxon>Ascomycota</taxon>
        <taxon>Pezizomycotina</taxon>
        <taxon>Lecanoromycetes</taxon>
        <taxon>OSLEUM clade</taxon>
        <taxon>Lecanoromycetidae</taxon>
        <taxon>Lecanorales</taxon>
        <taxon>Lecanorineae</taxon>
        <taxon>Stereocaulaceae</taxon>
        <taxon>Lepraria</taxon>
    </lineage>
</organism>
<keyword evidence="1" id="KW-1133">Transmembrane helix</keyword>
<keyword evidence="1" id="KW-0472">Membrane</keyword>
<feature type="transmembrane region" description="Helical" evidence="1">
    <location>
        <begin position="473"/>
        <end position="493"/>
    </location>
</feature>